<sequence length="25" mass="3051">MVKVFQLCKQVPLYFPLLFLLSYFI</sequence>
<keyword evidence="2" id="KW-1185">Reference proteome</keyword>
<reference evidence="2" key="1">
    <citation type="journal article" date="2023" name="G3 (Bethesda)">
        <title>Genome assembly and association tests identify interacting loci associated with vigor, precocity, and sex in interspecific pistachio rootstocks.</title>
        <authorList>
            <person name="Palmer W."/>
            <person name="Jacygrad E."/>
            <person name="Sagayaradj S."/>
            <person name="Cavanaugh K."/>
            <person name="Han R."/>
            <person name="Bertier L."/>
            <person name="Beede B."/>
            <person name="Kafkas S."/>
            <person name="Golino D."/>
            <person name="Preece J."/>
            <person name="Michelmore R."/>
        </authorList>
    </citation>
    <scope>NUCLEOTIDE SEQUENCE [LARGE SCALE GENOMIC DNA]</scope>
</reference>
<gene>
    <name evidence="1" type="ORF">Pint_05910</name>
</gene>
<dbReference type="Proteomes" id="UP001163603">
    <property type="component" value="Chromosome 3"/>
</dbReference>
<name>A0ACC0Z0C3_9ROSI</name>
<proteinExistence type="predicted"/>
<evidence type="ECO:0000313" key="1">
    <source>
        <dbReference type="EMBL" id="KAJ0044362.1"/>
    </source>
</evidence>
<accession>A0ACC0Z0C3</accession>
<protein>
    <submittedName>
        <fullName evidence="1">Uncharacterized protein</fullName>
    </submittedName>
</protein>
<organism evidence="1 2">
    <name type="scientific">Pistacia integerrima</name>
    <dbReference type="NCBI Taxonomy" id="434235"/>
    <lineage>
        <taxon>Eukaryota</taxon>
        <taxon>Viridiplantae</taxon>
        <taxon>Streptophyta</taxon>
        <taxon>Embryophyta</taxon>
        <taxon>Tracheophyta</taxon>
        <taxon>Spermatophyta</taxon>
        <taxon>Magnoliopsida</taxon>
        <taxon>eudicotyledons</taxon>
        <taxon>Gunneridae</taxon>
        <taxon>Pentapetalae</taxon>
        <taxon>rosids</taxon>
        <taxon>malvids</taxon>
        <taxon>Sapindales</taxon>
        <taxon>Anacardiaceae</taxon>
        <taxon>Pistacia</taxon>
    </lineage>
</organism>
<dbReference type="EMBL" id="CM047738">
    <property type="protein sequence ID" value="KAJ0044362.1"/>
    <property type="molecule type" value="Genomic_DNA"/>
</dbReference>
<evidence type="ECO:0000313" key="2">
    <source>
        <dbReference type="Proteomes" id="UP001163603"/>
    </source>
</evidence>
<comment type="caution">
    <text evidence="1">The sequence shown here is derived from an EMBL/GenBank/DDBJ whole genome shotgun (WGS) entry which is preliminary data.</text>
</comment>